<evidence type="ECO:0000313" key="3">
    <source>
        <dbReference type="Proteomes" id="UP000557857"/>
    </source>
</evidence>
<feature type="compositionally biased region" description="Acidic residues" evidence="1">
    <location>
        <begin position="163"/>
        <end position="184"/>
    </location>
</feature>
<dbReference type="Proteomes" id="UP000557857">
    <property type="component" value="Unassembled WGS sequence"/>
</dbReference>
<name>A0A848N1S8_ENTMU</name>
<organism evidence="2 3">
    <name type="scientific">Enterococcus mundtii</name>
    <dbReference type="NCBI Taxonomy" id="53346"/>
    <lineage>
        <taxon>Bacteria</taxon>
        <taxon>Bacillati</taxon>
        <taxon>Bacillota</taxon>
        <taxon>Bacilli</taxon>
        <taxon>Lactobacillales</taxon>
        <taxon>Enterococcaceae</taxon>
        <taxon>Enterococcus</taxon>
    </lineage>
</organism>
<evidence type="ECO:0008006" key="4">
    <source>
        <dbReference type="Google" id="ProtNLM"/>
    </source>
</evidence>
<proteinExistence type="predicted"/>
<comment type="caution">
    <text evidence="2">The sequence shown here is derived from an EMBL/GenBank/DDBJ whole genome shotgun (WGS) entry which is preliminary data.</text>
</comment>
<accession>A0A848N1S8</accession>
<protein>
    <recommendedName>
        <fullName evidence="4">WxL domain-containing protein</fullName>
    </recommendedName>
</protein>
<reference evidence="2 3" key="1">
    <citation type="submission" date="2020-04" db="EMBL/GenBank/DDBJ databases">
        <authorList>
            <person name="Abaymova A."/>
            <person name="Teymurazov M."/>
            <person name="Tazyna O."/>
            <person name="Chatushin Y."/>
            <person name="Svetoch E."/>
            <person name="Pereligyn V."/>
            <person name="Pohylenko V."/>
            <person name="Platonov M."/>
            <person name="Kartsev N."/>
            <person name="Skryabin Y."/>
            <person name="Sizova A."/>
            <person name="Solomentsev V."/>
            <person name="Kislichkina A."/>
            <person name="Bogun A."/>
        </authorList>
    </citation>
    <scope>NUCLEOTIDE SEQUENCE [LARGE SCALE GENOMIC DNA]</scope>
    <source>
        <strain evidence="3">SCPM-O-B-8398 (E28)</strain>
    </source>
</reference>
<feature type="region of interest" description="Disordered" evidence="1">
    <location>
        <begin position="160"/>
        <end position="184"/>
    </location>
</feature>
<evidence type="ECO:0000313" key="2">
    <source>
        <dbReference type="EMBL" id="NMP59981.1"/>
    </source>
</evidence>
<feature type="non-terminal residue" evidence="2">
    <location>
        <position position="184"/>
    </location>
</feature>
<sequence>MRKLMKKGMLILGTMILVLHAFLLPVGIVYAETTDKKVGGQVQEEEQLELPSIKNYLEVEEEGNPRFSFPRSRLQGTVEESLKVTFVSDQEVSEARITLPKEAQLVKDQLQAGVTVNQEEESNEWVIQAERAQQTFVLPVVFKSEGNYDVSVEDVTATLEISEKEETETEDQSEMNQDSSDESN</sequence>
<dbReference type="AlphaFoldDB" id="A0A848N1S8"/>
<dbReference type="EMBL" id="JABCAG010000184">
    <property type="protein sequence ID" value="NMP59981.1"/>
    <property type="molecule type" value="Genomic_DNA"/>
</dbReference>
<gene>
    <name evidence="2" type="ORF">HI921_16290</name>
</gene>
<evidence type="ECO:0000256" key="1">
    <source>
        <dbReference type="SAM" id="MobiDB-lite"/>
    </source>
</evidence>